<evidence type="ECO:0000256" key="4">
    <source>
        <dbReference type="ARBA" id="ARBA00022837"/>
    </source>
</evidence>
<dbReference type="CDD" id="cd11304">
    <property type="entry name" value="Cadherin_repeat"/>
    <property type="match status" value="1"/>
</dbReference>
<dbReference type="PANTHER" id="PTHR24025">
    <property type="entry name" value="DESMOGLEIN FAMILY MEMBER"/>
    <property type="match status" value="1"/>
</dbReference>
<dbReference type="Gene3D" id="2.60.40.60">
    <property type="entry name" value="Cadherins"/>
    <property type="match status" value="2"/>
</dbReference>
<evidence type="ECO:0000256" key="8">
    <source>
        <dbReference type="PROSITE-ProRule" id="PRU00043"/>
    </source>
</evidence>
<keyword evidence="5" id="KW-0130">Cell adhesion</keyword>
<dbReference type="GO" id="GO:0007156">
    <property type="term" value="P:homophilic cell adhesion via plasma membrane adhesion molecules"/>
    <property type="evidence" value="ECO:0007669"/>
    <property type="project" value="InterPro"/>
</dbReference>
<evidence type="ECO:0000256" key="3">
    <source>
        <dbReference type="ARBA" id="ARBA00022737"/>
    </source>
</evidence>
<sequence length="242" mass="26299">MTQPLVFLTQLRPCLHLDGLDGLISSTATQVVIHVLAVNDHSPVFVRPLQPVVLNISESVEPGTVVVTVKAEDLDGDLIQYFFGSGGNPNGALIRPVNLDAEDKSVRLSPLSLVLLVEAKDNLVHTTLLDITVNFQYVNEFAPEFEATTTAGVFENATLGQRIAEVTATDKDSGPDGTLSYSLLTSDVPTNMFKINPDTGLIALACSNCLDFNEKNFYTLVIKVEDGNYSILIIRKTICIYN</sequence>
<evidence type="ECO:0000256" key="2">
    <source>
        <dbReference type="ARBA" id="ARBA00022692"/>
    </source>
</evidence>
<evidence type="ECO:0000256" key="7">
    <source>
        <dbReference type="ARBA" id="ARBA00023136"/>
    </source>
</evidence>
<keyword evidence="3" id="KW-0677">Repeat</keyword>
<evidence type="ECO:0000256" key="5">
    <source>
        <dbReference type="ARBA" id="ARBA00022889"/>
    </source>
</evidence>
<dbReference type="Proteomes" id="UP000762676">
    <property type="component" value="Unassembled WGS sequence"/>
</dbReference>
<dbReference type="AlphaFoldDB" id="A0AAV4ICH8"/>
<dbReference type="EMBL" id="BMAT01009467">
    <property type="protein sequence ID" value="GFS06774.1"/>
    <property type="molecule type" value="Genomic_DNA"/>
</dbReference>
<organism evidence="10 11">
    <name type="scientific">Elysia marginata</name>
    <dbReference type="NCBI Taxonomy" id="1093978"/>
    <lineage>
        <taxon>Eukaryota</taxon>
        <taxon>Metazoa</taxon>
        <taxon>Spiralia</taxon>
        <taxon>Lophotrochozoa</taxon>
        <taxon>Mollusca</taxon>
        <taxon>Gastropoda</taxon>
        <taxon>Heterobranchia</taxon>
        <taxon>Euthyneura</taxon>
        <taxon>Panpulmonata</taxon>
        <taxon>Sacoglossa</taxon>
        <taxon>Placobranchoidea</taxon>
        <taxon>Plakobranchidae</taxon>
        <taxon>Elysia</taxon>
    </lineage>
</organism>
<dbReference type="InterPro" id="IPR002126">
    <property type="entry name" value="Cadherin-like_dom"/>
</dbReference>
<dbReference type="GO" id="GO:0016020">
    <property type="term" value="C:membrane"/>
    <property type="evidence" value="ECO:0007669"/>
    <property type="project" value="UniProtKB-SubCell"/>
</dbReference>
<keyword evidence="2" id="KW-0812">Transmembrane</keyword>
<dbReference type="PANTHER" id="PTHR24025:SF23">
    <property type="entry name" value="NEURAL-CADHERIN"/>
    <property type="match status" value="1"/>
</dbReference>
<gene>
    <name evidence="10" type="ORF">ElyMa_004713100</name>
</gene>
<dbReference type="InterPro" id="IPR015919">
    <property type="entry name" value="Cadherin-like_sf"/>
</dbReference>
<feature type="domain" description="Cadherin" evidence="9">
    <location>
        <begin position="145"/>
        <end position="226"/>
    </location>
</feature>
<evidence type="ECO:0000313" key="11">
    <source>
        <dbReference type="Proteomes" id="UP000762676"/>
    </source>
</evidence>
<comment type="subcellular location">
    <subcellularLocation>
        <location evidence="1">Membrane</location>
    </subcellularLocation>
</comment>
<comment type="caution">
    <text evidence="10">The sequence shown here is derived from an EMBL/GenBank/DDBJ whole genome shotgun (WGS) entry which is preliminary data.</text>
</comment>
<evidence type="ECO:0000256" key="6">
    <source>
        <dbReference type="ARBA" id="ARBA00022989"/>
    </source>
</evidence>
<keyword evidence="11" id="KW-1185">Reference proteome</keyword>
<dbReference type="GO" id="GO:0005911">
    <property type="term" value="C:cell-cell junction"/>
    <property type="evidence" value="ECO:0007669"/>
    <property type="project" value="TreeGrafter"/>
</dbReference>
<dbReference type="PROSITE" id="PS50268">
    <property type="entry name" value="CADHERIN_2"/>
    <property type="match status" value="1"/>
</dbReference>
<dbReference type="SMART" id="SM00112">
    <property type="entry name" value="CA"/>
    <property type="match status" value="1"/>
</dbReference>
<accession>A0AAV4ICH8</accession>
<keyword evidence="6" id="KW-1133">Transmembrane helix</keyword>
<proteinExistence type="predicted"/>
<keyword evidence="4 8" id="KW-0106">Calcium</keyword>
<reference evidence="10 11" key="1">
    <citation type="journal article" date="2021" name="Elife">
        <title>Chloroplast acquisition without the gene transfer in kleptoplastic sea slugs, Plakobranchus ocellatus.</title>
        <authorList>
            <person name="Maeda T."/>
            <person name="Takahashi S."/>
            <person name="Yoshida T."/>
            <person name="Shimamura S."/>
            <person name="Takaki Y."/>
            <person name="Nagai Y."/>
            <person name="Toyoda A."/>
            <person name="Suzuki Y."/>
            <person name="Arimoto A."/>
            <person name="Ishii H."/>
            <person name="Satoh N."/>
            <person name="Nishiyama T."/>
            <person name="Hasebe M."/>
            <person name="Maruyama T."/>
            <person name="Minagawa J."/>
            <person name="Obokata J."/>
            <person name="Shigenobu S."/>
        </authorList>
    </citation>
    <scope>NUCLEOTIDE SEQUENCE [LARGE SCALE GENOMIC DNA]</scope>
</reference>
<dbReference type="SUPFAM" id="SSF49313">
    <property type="entry name" value="Cadherin-like"/>
    <property type="match status" value="2"/>
</dbReference>
<protein>
    <submittedName>
        <fullName evidence="10">Protocadherin</fullName>
    </submittedName>
</protein>
<dbReference type="GO" id="GO:0005509">
    <property type="term" value="F:calcium ion binding"/>
    <property type="evidence" value="ECO:0007669"/>
    <property type="project" value="UniProtKB-UniRule"/>
</dbReference>
<evidence type="ECO:0000313" key="10">
    <source>
        <dbReference type="EMBL" id="GFS06774.1"/>
    </source>
</evidence>
<evidence type="ECO:0000259" key="9">
    <source>
        <dbReference type="PROSITE" id="PS50268"/>
    </source>
</evidence>
<dbReference type="Pfam" id="PF00028">
    <property type="entry name" value="Cadherin"/>
    <property type="match status" value="1"/>
</dbReference>
<name>A0AAV4ICH8_9GAST</name>
<dbReference type="InterPro" id="IPR050971">
    <property type="entry name" value="Cadherin-domain_protein"/>
</dbReference>
<keyword evidence="7" id="KW-0472">Membrane</keyword>
<evidence type="ECO:0000256" key="1">
    <source>
        <dbReference type="ARBA" id="ARBA00004370"/>
    </source>
</evidence>